<name>A0ABR6RH32_9BURK</name>
<proteinExistence type="predicted"/>
<organism evidence="1 2">
    <name type="scientific">Comamonas odontotermitis</name>
    <dbReference type="NCBI Taxonomy" id="379895"/>
    <lineage>
        <taxon>Bacteria</taxon>
        <taxon>Pseudomonadati</taxon>
        <taxon>Pseudomonadota</taxon>
        <taxon>Betaproteobacteria</taxon>
        <taxon>Burkholderiales</taxon>
        <taxon>Comamonadaceae</taxon>
        <taxon>Comamonas</taxon>
    </lineage>
</organism>
<reference evidence="1 2" key="1">
    <citation type="submission" date="2020-08" db="EMBL/GenBank/DDBJ databases">
        <title>Functional genomics of gut bacteria from endangered species of beetles.</title>
        <authorList>
            <person name="Carlos-Shanley C."/>
        </authorList>
    </citation>
    <scope>NUCLEOTIDE SEQUENCE [LARGE SCALE GENOMIC DNA]</scope>
    <source>
        <strain evidence="1 2">S00124</strain>
    </source>
</reference>
<keyword evidence="2" id="KW-1185">Reference proteome</keyword>
<accession>A0ABR6RH32</accession>
<dbReference type="RefSeq" id="WP_184708970.1">
    <property type="nucleotide sequence ID" value="NZ_JACHKZ010000015.1"/>
</dbReference>
<dbReference type="EMBL" id="JACHKZ010000015">
    <property type="protein sequence ID" value="MBB6578474.1"/>
    <property type="molecule type" value="Genomic_DNA"/>
</dbReference>
<comment type="caution">
    <text evidence="1">The sequence shown here is derived from an EMBL/GenBank/DDBJ whole genome shotgun (WGS) entry which is preliminary data.</text>
</comment>
<evidence type="ECO:0000313" key="2">
    <source>
        <dbReference type="Proteomes" id="UP000562492"/>
    </source>
</evidence>
<evidence type="ECO:0000313" key="1">
    <source>
        <dbReference type="EMBL" id="MBB6578474.1"/>
    </source>
</evidence>
<dbReference type="Proteomes" id="UP000562492">
    <property type="component" value="Unassembled WGS sequence"/>
</dbReference>
<protein>
    <submittedName>
        <fullName evidence="1">Uncharacterized protein</fullName>
    </submittedName>
</protein>
<gene>
    <name evidence="1" type="ORF">HNP33_002556</name>
</gene>
<sequence>MAIKYEQRPFTVTKTAGNSSTYTTQVAQTSDNKLLVIHDLTDDGAGNFIGGMGTVSYASKSANFKAVRFDRTTEAYQQDYEDAKNFDVAVGDGSGNSSSNGLKGGSYSTASVGEEVLAASSVVATYRVAPAAPQNKSFTYQPDAIVLDLCPLTSDTVVPGSVRFVWMGQTYDDFEGVIYRNRTDTDVGVPSGNMDYEGGKAMMYDYVVGPNPQTVNIVSLYTRKGKWKTASIFFRTQAAPVKPTSVIINLVDVHGGNISVQGDSQGKLTGDHAWGTFDYQSGCGQVLLGDWVLDSALTAADKAEWWYSAADVGAVQPGKIWRPWPVDPQSIRINSVTYVYLPIDSSIVGLQATTLPPDGRVPIFRRGYYAALSHTTDMAPAVLTAGNLIDVGRERLSRVHLIDAHGELIHTGYVADLNMGAISIQDTTGWAQPVTVRHAIEQLFRLPDVQINGVITLDSDIAHDFPMGSVLSSALVAGDLEANVSANFTQASWTNVWADSPIGNKPTASYDFLNNKLAMTNAGGITERWALVFTSTTQFYVMGEHLGVIATGDINTNCAPLNPFAGVPYWTLPKAGFGLNWGAGNVIRFNTVSSLYSLAAAMVVQAGSPEVIDHQFQLVGRVDVDRLPA</sequence>